<sequence length="169" mass="19286">EPPPKRQISAESPPLKPTSGVGSIYVPPVSQQQPEPTSQSTYTPPAYYKRQPSTPQPEPPKPQPNTPDSPKPSLSKAPTPWLTQRRQNSQDVPEWAINDQRVQSPPVQIEPQQQQWIPPEKSEPPPQTRPARPWQQQQPPETQQWQQRPAPLQQQQPPETQQWQQRPAP</sequence>
<feature type="compositionally biased region" description="Pro residues" evidence="1">
    <location>
        <begin position="54"/>
        <end position="70"/>
    </location>
</feature>
<feature type="non-terminal residue" evidence="2">
    <location>
        <position position="169"/>
    </location>
</feature>
<feature type="compositionally biased region" description="Low complexity" evidence="1">
    <location>
        <begin position="102"/>
        <end position="119"/>
    </location>
</feature>
<reference evidence="2" key="1">
    <citation type="journal article" date="2016" name="Gigascience">
        <title>De novo construction of an expanded transcriptome assembly for the western tarnished plant bug, Lygus hesperus.</title>
        <authorList>
            <person name="Tassone E.E."/>
            <person name="Geib S.M."/>
            <person name="Hall B."/>
            <person name="Fabrick J.A."/>
            <person name="Brent C.S."/>
            <person name="Hull J.J."/>
        </authorList>
    </citation>
    <scope>NUCLEOTIDE SEQUENCE</scope>
</reference>
<feature type="region of interest" description="Disordered" evidence="1">
    <location>
        <begin position="1"/>
        <end position="169"/>
    </location>
</feature>
<evidence type="ECO:0000256" key="1">
    <source>
        <dbReference type="SAM" id="MobiDB-lite"/>
    </source>
</evidence>
<protein>
    <submittedName>
        <fullName evidence="2">Uncharacterized protein</fullName>
    </submittedName>
</protein>
<feature type="compositionally biased region" description="Low complexity" evidence="1">
    <location>
        <begin position="129"/>
        <end position="169"/>
    </location>
</feature>
<name>A0A146LT33_LYGHE</name>
<organism evidence="2">
    <name type="scientific">Lygus hesperus</name>
    <name type="common">Western plant bug</name>
    <dbReference type="NCBI Taxonomy" id="30085"/>
    <lineage>
        <taxon>Eukaryota</taxon>
        <taxon>Metazoa</taxon>
        <taxon>Ecdysozoa</taxon>
        <taxon>Arthropoda</taxon>
        <taxon>Hexapoda</taxon>
        <taxon>Insecta</taxon>
        <taxon>Pterygota</taxon>
        <taxon>Neoptera</taxon>
        <taxon>Paraneoptera</taxon>
        <taxon>Hemiptera</taxon>
        <taxon>Heteroptera</taxon>
        <taxon>Panheteroptera</taxon>
        <taxon>Cimicomorpha</taxon>
        <taxon>Miridae</taxon>
        <taxon>Mirini</taxon>
        <taxon>Lygus</taxon>
    </lineage>
</organism>
<feature type="non-terminal residue" evidence="2">
    <location>
        <position position="1"/>
    </location>
</feature>
<accession>A0A146LT33</accession>
<feature type="compositionally biased region" description="Polar residues" evidence="1">
    <location>
        <begin position="81"/>
        <end position="91"/>
    </location>
</feature>
<evidence type="ECO:0000313" key="2">
    <source>
        <dbReference type="EMBL" id="JAQ10285.1"/>
    </source>
</evidence>
<proteinExistence type="predicted"/>
<dbReference type="EMBL" id="GDHC01008344">
    <property type="protein sequence ID" value="JAQ10285.1"/>
    <property type="molecule type" value="Transcribed_RNA"/>
</dbReference>
<feature type="compositionally biased region" description="Low complexity" evidence="1">
    <location>
        <begin position="25"/>
        <end position="45"/>
    </location>
</feature>
<gene>
    <name evidence="2" type="ORF">g.15806</name>
</gene>
<dbReference type="AlphaFoldDB" id="A0A146LT33"/>